<comment type="caution">
    <text evidence="2">The sequence shown here is derived from an EMBL/GenBank/DDBJ whole genome shotgun (WGS) entry which is preliminary data.</text>
</comment>
<reference evidence="2 3" key="1">
    <citation type="submission" date="2024-05" db="EMBL/GenBank/DDBJ databases">
        <title>Genome sequencing and assembly of Indian major carp, Cirrhinus mrigala (Hamilton, 1822).</title>
        <authorList>
            <person name="Mohindra V."/>
            <person name="Chowdhury L.M."/>
            <person name="Lal K."/>
            <person name="Jena J.K."/>
        </authorList>
    </citation>
    <scope>NUCLEOTIDE SEQUENCE [LARGE SCALE GENOMIC DNA]</scope>
    <source>
        <strain evidence="2">CM1030</strain>
        <tissue evidence="2">Blood</tissue>
    </source>
</reference>
<keyword evidence="3" id="KW-1185">Reference proteome</keyword>
<evidence type="ECO:0000256" key="1">
    <source>
        <dbReference type="SAM" id="Phobius"/>
    </source>
</evidence>
<proteinExistence type="predicted"/>
<protein>
    <submittedName>
        <fullName evidence="2">Uncharacterized protein</fullName>
    </submittedName>
</protein>
<organism evidence="2 3">
    <name type="scientific">Cirrhinus mrigala</name>
    <name type="common">Mrigala</name>
    <dbReference type="NCBI Taxonomy" id="683832"/>
    <lineage>
        <taxon>Eukaryota</taxon>
        <taxon>Metazoa</taxon>
        <taxon>Chordata</taxon>
        <taxon>Craniata</taxon>
        <taxon>Vertebrata</taxon>
        <taxon>Euteleostomi</taxon>
        <taxon>Actinopterygii</taxon>
        <taxon>Neopterygii</taxon>
        <taxon>Teleostei</taxon>
        <taxon>Ostariophysi</taxon>
        <taxon>Cypriniformes</taxon>
        <taxon>Cyprinidae</taxon>
        <taxon>Labeoninae</taxon>
        <taxon>Labeonini</taxon>
        <taxon>Cirrhinus</taxon>
    </lineage>
</organism>
<feature type="non-terminal residue" evidence="2">
    <location>
        <position position="1"/>
    </location>
</feature>
<evidence type="ECO:0000313" key="2">
    <source>
        <dbReference type="EMBL" id="KAL0176127.1"/>
    </source>
</evidence>
<feature type="non-terminal residue" evidence="2">
    <location>
        <position position="53"/>
    </location>
</feature>
<dbReference type="EMBL" id="JAMKFB020000014">
    <property type="protein sequence ID" value="KAL0176127.1"/>
    <property type="molecule type" value="Genomic_DNA"/>
</dbReference>
<keyword evidence="1" id="KW-1133">Transmembrane helix</keyword>
<sequence>TTKYSNHIKKELTIAKRFFSIVITDSLCWIPIFILKILSLMEVEIPGKCVTGP</sequence>
<name>A0ABD0PQQ0_CIRMR</name>
<dbReference type="Proteomes" id="UP001529510">
    <property type="component" value="Unassembled WGS sequence"/>
</dbReference>
<accession>A0ABD0PQQ0</accession>
<gene>
    <name evidence="2" type="ORF">M9458_028457</name>
</gene>
<keyword evidence="1" id="KW-0812">Transmembrane</keyword>
<keyword evidence="1" id="KW-0472">Membrane</keyword>
<dbReference type="AlphaFoldDB" id="A0ABD0PQQ0"/>
<feature type="transmembrane region" description="Helical" evidence="1">
    <location>
        <begin position="18"/>
        <end position="38"/>
    </location>
</feature>
<evidence type="ECO:0000313" key="3">
    <source>
        <dbReference type="Proteomes" id="UP001529510"/>
    </source>
</evidence>